<evidence type="ECO:0000256" key="1">
    <source>
        <dbReference type="ARBA" id="ARBA00004123"/>
    </source>
</evidence>
<dbReference type="Gene3D" id="1.10.10.60">
    <property type="entry name" value="Homeodomain-like"/>
    <property type="match status" value="1"/>
</dbReference>
<evidence type="ECO:0000256" key="6">
    <source>
        <dbReference type="ARBA" id="ARBA00023242"/>
    </source>
</evidence>
<evidence type="ECO:0000313" key="9">
    <source>
        <dbReference type="EMBL" id="KAH0860561.1"/>
    </source>
</evidence>
<comment type="subcellular location">
    <subcellularLocation>
        <location evidence="1">Nucleus</location>
    </subcellularLocation>
</comment>
<sequence length="471" mass="51944">MYYHNQHQGKSILSSSRMSIPSERHPFLRGNGPGDSGLILSTDAKPRLKWTPDLHERFVDAVNQLGGGEKATPKTIMKVMGIPGLTLYHLKSHLQKYRLSKNLNGQANSSLNKTSVMTMVEENTPEADESHSESLSIGPQPSMNLPISDALQMQIEVQRRLHEQLEVQRHLQLRIEAQGKYLQAILEKAQETLGRQNLGPAGIEATKAQLSELVSKVSSEYPDASFLELQNLHHQQMQTAYPPPNSSLESCLTSSEGNQKAPKMLENGLGLRTYLGDSSSEQKEIMEEPFFHRMELTWAAEEEEEGLRENNNRPYLSAMEPRNSTSRRSPGRLSIGVGLQEHRGGYTEERYRENGGDCKVETRTSTALDLNTHEETYGTTRPKQFDLNAGPASNPLSLSRFPPLNSPGSKTLKSSRASQHALLSSSAVKVSSSKLSTESNGPVLSQTSAVSGSKSSGSRSQNTVHLDLGNF</sequence>
<gene>
    <name evidence="9" type="ORF">HID58_088822</name>
</gene>
<feature type="domain" description="HTH myb-type" evidence="8">
    <location>
        <begin position="42"/>
        <end position="102"/>
    </location>
</feature>
<keyword evidence="6" id="KW-0539">Nucleus</keyword>
<dbReference type="Proteomes" id="UP000824890">
    <property type="component" value="Unassembled WGS sequence"/>
</dbReference>
<protein>
    <recommendedName>
        <fullName evidence="8">HTH myb-type domain-containing protein</fullName>
    </recommendedName>
</protein>
<keyword evidence="10" id="KW-1185">Reference proteome</keyword>
<dbReference type="Pfam" id="PF00249">
    <property type="entry name" value="Myb_DNA-binding"/>
    <property type="match status" value="1"/>
</dbReference>
<dbReference type="Pfam" id="PF14379">
    <property type="entry name" value="Myb_CC_LHEQLE"/>
    <property type="match status" value="1"/>
</dbReference>
<dbReference type="InterPro" id="IPR017930">
    <property type="entry name" value="Myb_dom"/>
</dbReference>
<keyword evidence="4" id="KW-0175">Coiled coil</keyword>
<reference evidence="9 10" key="1">
    <citation type="submission" date="2021-05" db="EMBL/GenBank/DDBJ databases">
        <title>Genome Assembly of Synthetic Allotetraploid Brassica napus Reveals Homoeologous Exchanges between Subgenomes.</title>
        <authorList>
            <person name="Davis J.T."/>
        </authorList>
    </citation>
    <scope>NUCLEOTIDE SEQUENCE [LARGE SCALE GENOMIC DNA]</scope>
    <source>
        <strain evidence="10">cv. Da-Ae</strain>
        <tissue evidence="9">Seedling</tissue>
    </source>
</reference>
<dbReference type="EMBL" id="JAGKQM010000019">
    <property type="protein sequence ID" value="KAH0860561.1"/>
    <property type="molecule type" value="Genomic_DNA"/>
</dbReference>
<organism evidence="9 10">
    <name type="scientific">Brassica napus</name>
    <name type="common">Rape</name>
    <dbReference type="NCBI Taxonomy" id="3708"/>
    <lineage>
        <taxon>Eukaryota</taxon>
        <taxon>Viridiplantae</taxon>
        <taxon>Streptophyta</taxon>
        <taxon>Embryophyta</taxon>
        <taxon>Tracheophyta</taxon>
        <taxon>Spermatophyta</taxon>
        <taxon>Magnoliopsida</taxon>
        <taxon>eudicotyledons</taxon>
        <taxon>Gunneridae</taxon>
        <taxon>Pentapetalae</taxon>
        <taxon>rosids</taxon>
        <taxon>malvids</taxon>
        <taxon>Brassicales</taxon>
        <taxon>Brassicaceae</taxon>
        <taxon>Brassiceae</taxon>
        <taxon>Brassica</taxon>
    </lineage>
</organism>
<comment type="caution">
    <text evidence="9">The sequence shown here is derived from an EMBL/GenBank/DDBJ whole genome shotgun (WGS) entry which is preliminary data.</text>
</comment>
<dbReference type="InterPro" id="IPR001005">
    <property type="entry name" value="SANT/Myb"/>
</dbReference>
<evidence type="ECO:0000256" key="7">
    <source>
        <dbReference type="SAM" id="MobiDB-lite"/>
    </source>
</evidence>
<keyword evidence="3" id="KW-0805">Transcription regulation</keyword>
<evidence type="ECO:0000256" key="5">
    <source>
        <dbReference type="ARBA" id="ARBA00023163"/>
    </source>
</evidence>
<accession>A0ABQ7XZT2</accession>
<evidence type="ECO:0000256" key="3">
    <source>
        <dbReference type="ARBA" id="ARBA00023015"/>
    </source>
</evidence>
<name>A0ABQ7XZT2_BRANA</name>
<feature type="non-terminal residue" evidence="9">
    <location>
        <position position="471"/>
    </location>
</feature>
<dbReference type="InterPro" id="IPR006447">
    <property type="entry name" value="Myb_dom_plants"/>
</dbReference>
<feature type="compositionally biased region" description="Low complexity" evidence="7">
    <location>
        <begin position="445"/>
        <end position="460"/>
    </location>
</feature>
<feature type="compositionally biased region" description="Basic and acidic residues" evidence="7">
    <location>
        <begin position="340"/>
        <end position="362"/>
    </location>
</feature>
<proteinExistence type="inferred from homology"/>
<dbReference type="InterPro" id="IPR009057">
    <property type="entry name" value="Homeodomain-like_sf"/>
</dbReference>
<evidence type="ECO:0000259" key="8">
    <source>
        <dbReference type="PROSITE" id="PS51294"/>
    </source>
</evidence>
<feature type="region of interest" description="Disordered" evidence="7">
    <location>
        <begin position="302"/>
        <end position="471"/>
    </location>
</feature>
<evidence type="ECO:0000256" key="4">
    <source>
        <dbReference type="ARBA" id="ARBA00023054"/>
    </source>
</evidence>
<dbReference type="InterPro" id="IPR025756">
    <property type="entry name" value="Myb_CC_LHEQLE"/>
</dbReference>
<feature type="compositionally biased region" description="Low complexity" evidence="7">
    <location>
        <begin position="421"/>
        <end position="436"/>
    </location>
</feature>
<comment type="similarity">
    <text evidence="2">Belongs to the MYB-CC family.</text>
</comment>
<dbReference type="PROSITE" id="PS51294">
    <property type="entry name" value="HTH_MYB"/>
    <property type="match status" value="1"/>
</dbReference>
<evidence type="ECO:0000313" key="10">
    <source>
        <dbReference type="Proteomes" id="UP000824890"/>
    </source>
</evidence>
<dbReference type="PANTHER" id="PTHR31499:SF46">
    <property type="entry name" value="MYB-RELATED PROTEIN 1"/>
    <property type="match status" value="1"/>
</dbReference>
<evidence type="ECO:0000256" key="2">
    <source>
        <dbReference type="ARBA" id="ARBA00006783"/>
    </source>
</evidence>
<keyword evidence="5" id="KW-0804">Transcription</keyword>
<dbReference type="PANTHER" id="PTHR31499">
    <property type="entry name" value="MYB FAMILY TRANSCRIPTION FACTOR PHL11"/>
    <property type="match status" value="1"/>
</dbReference>
<feature type="compositionally biased region" description="Polar residues" evidence="7">
    <location>
        <begin position="406"/>
        <end position="418"/>
    </location>
</feature>
<dbReference type="SUPFAM" id="SSF46689">
    <property type="entry name" value="Homeodomain-like"/>
    <property type="match status" value="1"/>
</dbReference>
<dbReference type="NCBIfam" id="TIGR01557">
    <property type="entry name" value="myb_SHAQKYF"/>
    <property type="match status" value="1"/>
</dbReference>
<dbReference type="InterPro" id="IPR046955">
    <property type="entry name" value="PHR1-like"/>
</dbReference>